<accession>A0A2A9NP41</accession>
<dbReference type="GO" id="GO:0016491">
    <property type="term" value="F:oxidoreductase activity"/>
    <property type="evidence" value="ECO:0007669"/>
    <property type="project" value="InterPro"/>
</dbReference>
<dbReference type="PANTHER" id="PTHR42815">
    <property type="entry name" value="FAD-BINDING, PUTATIVE (AFU_ORTHOLOGUE AFUA_6G07600)-RELATED"/>
    <property type="match status" value="1"/>
</dbReference>
<sequence>MALSGWHRGERAIHTKIGDLNNPSVMFLYTGIDGEMPPQHREFYTTRLPFIPVTVVDSSGRPWGSILAGEDGKLGFVSSPTFSTLVAKAKLWPGDPLMDIINSRTEGSDKEVLIAGIGVELSTRRRNKYAGKITKLHHIDKSSGLIHLELDVNQAIGNCPKYITLRSFYPYPNALPQIVHKVNDLTPADRLPQDVITFIKAADTAFLGTTYVADPHEKNLYPSHLGMNHRGGRPGFIRVFQSDGRTIVLPDFSGNRFMTSLGNIEATPYASLTILSYTQGHVLYLTGTAKNLLGSAAQAIMPLQDRITTIYVTGYTFVKDALPFRSFDVSKLDGSGIVEDIEPSPYSPPIRYLAEESSRAPTLLTSPSSSPSKPATALLTTVAVHSLTSGSEPGPDDIATFTFQSDPNPSNSNSLTPSVRPGQAIILSLTPLFGEKAYNHMFPARPIEVNDDHRMRTWSIVSCSQWKTGNTESTVPATIDPGSSQNSTSAFEFSVTMRLKPSGFVTTALFSLIRKLKEHKPEFLVQPGGIKELGIRVCVVGVSGGFERDESGDAGEPYGEGKGVKRATFIAGGIGITPFLGMLHAFVNSPPLRTAEDEWDLHIVLSTREPNVLIRLVERALCTPKSFAASSSDQNPSVSSTKRRLMVKLDVFSHKSEPLLASTVTNTGLVNVLLNITRHVGRITKDVFQPYKAAQKDEVEEDYWSGREVYLCGPDSFSHAVLGMLPPSIQTKVRQEAFDY</sequence>
<feature type="compositionally biased region" description="Low complexity" evidence="1">
    <location>
        <begin position="405"/>
        <end position="417"/>
    </location>
</feature>
<evidence type="ECO:0000259" key="2">
    <source>
        <dbReference type="PROSITE" id="PS51384"/>
    </source>
</evidence>
<evidence type="ECO:0000313" key="3">
    <source>
        <dbReference type="EMBL" id="PFH49490.1"/>
    </source>
</evidence>
<dbReference type="STRING" id="703135.A0A2A9NP41"/>
<gene>
    <name evidence="3" type="ORF">AMATHDRAFT_76159</name>
</gene>
<organism evidence="3 4">
    <name type="scientific">Amanita thiersii Skay4041</name>
    <dbReference type="NCBI Taxonomy" id="703135"/>
    <lineage>
        <taxon>Eukaryota</taxon>
        <taxon>Fungi</taxon>
        <taxon>Dikarya</taxon>
        <taxon>Basidiomycota</taxon>
        <taxon>Agaricomycotina</taxon>
        <taxon>Agaricomycetes</taxon>
        <taxon>Agaricomycetidae</taxon>
        <taxon>Agaricales</taxon>
        <taxon>Pluteineae</taxon>
        <taxon>Amanitaceae</taxon>
        <taxon>Amanita</taxon>
    </lineage>
</organism>
<dbReference type="SUPFAM" id="SSF52343">
    <property type="entry name" value="Ferredoxin reductase-like, C-terminal NADP-linked domain"/>
    <property type="match status" value="1"/>
</dbReference>
<dbReference type="InterPro" id="IPR039261">
    <property type="entry name" value="FNR_nucleotide-bd"/>
</dbReference>
<dbReference type="EMBL" id="KZ302027">
    <property type="protein sequence ID" value="PFH49490.1"/>
    <property type="molecule type" value="Genomic_DNA"/>
</dbReference>
<dbReference type="Gene3D" id="3.40.50.80">
    <property type="entry name" value="Nucleotide-binding domain of ferredoxin-NADP reductase (FNR) module"/>
    <property type="match status" value="1"/>
</dbReference>
<dbReference type="InterPro" id="IPR017927">
    <property type="entry name" value="FAD-bd_FR_type"/>
</dbReference>
<keyword evidence="4" id="KW-1185">Reference proteome</keyword>
<evidence type="ECO:0000313" key="4">
    <source>
        <dbReference type="Proteomes" id="UP000242287"/>
    </source>
</evidence>
<evidence type="ECO:0000256" key="1">
    <source>
        <dbReference type="SAM" id="MobiDB-lite"/>
    </source>
</evidence>
<feature type="domain" description="FAD-binding FR-type" evidence="2">
    <location>
        <begin position="374"/>
        <end position="549"/>
    </location>
</feature>
<protein>
    <recommendedName>
        <fullName evidence="2">FAD-binding FR-type domain-containing protein</fullName>
    </recommendedName>
</protein>
<dbReference type="PANTHER" id="PTHR42815:SF2">
    <property type="entry name" value="FAD-BINDING, PUTATIVE (AFU_ORTHOLOGUE AFUA_6G07600)-RELATED"/>
    <property type="match status" value="1"/>
</dbReference>
<feature type="region of interest" description="Disordered" evidence="1">
    <location>
        <begin position="389"/>
        <end position="417"/>
    </location>
</feature>
<name>A0A2A9NP41_9AGAR</name>
<dbReference type="AlphaFoldDB" id="A0A2A9NP41"/>
<proteinExistence type="predicted"/>
<reference evidence="3 4" key="1">
    <citation type="submission" date="2014-02" db="EMBL/GenBank/DDBJ databases">
        <title>Transposable element dynamics among asymbiotic and ectomycorrhizal Amanita fungi.</title>
        <authorList>
            <consortium name="DOE Joint Genome Institute"/>
            <person name="Hess J."/>
            <person name="Skrede I."/>
            <person name="Wolfe B."/>
            <person name="LaButti K."/>
            <person name="Ohm R.A."/>
            <person name="Grigoriev I.V."/>
            <person name="Pringle A."/>
        </authorList>
    </citation>
    <scope>NUCLEOTIDE SEQUENCE [LARGE SCALE GENOMIC DNA]</scope>
    <source>
        <strain evidence="3 4">SKay4041</strain>
    </source>
</reference>
<dbReference type="OrthoDB" id="436496at2759"/>
<dbReference type="PROSITE" id="PS51384">
    <property type="entry name" value="FAD_FR"/>
    <property type="match status" value="1"/>
</dbReference>
<dbReference type="Proteomes" id="UP000242287">
    <property type="component" value="Unassembled WGS sequence"/>
</dbReference>